<feature type="domain" description="CUE" evidence="11">
    <location>
        <begin position="48"/>
        <end position="90"/>
    </location>
</feature>
<protein>
    <recommendedName>
        <fullName evidence="9">Coupling of ubiquitin conjugation to ER degradation protein 1</fullName>
    </recommendedName>
</protein>
<evidence type="ECO:0000256" key="10">
    <source>
        <dbReference type="SAM" id="MobiDB-lite"/>
    </source>
</evidence>
<keyword evidence="5" id="KW-1133">Transmembrane helix</keyword>
<evidence type="ECO:0000256" key="3">
    <source>
        <dbReference type="ARBA" id="ARBA00022786"/>
    </source>
</evidence>
<evidence type="ECO:0000256" key="2">
    <source>
        <dbReference type="ARBA" id="ARBA00022692"/>
    </source>
</evidence>
<evidence type="ECO:0000256" key="5">
    <source>
        <dbReference type="ARBA" id="ARBA00022989"/>
    </source>
</evidence>
<evidence type="ECO:0000256" key="8">
    <source>
        <dbReference type="ARBA" id="ARBA00061383"/>
    </source>
</evidence>
<dbReference type="EMBL" id="JAPUFD010000008">
    <property type="protein sequence ID" value="MDI1488723.1"/>
    <property type="molecule type" value="Genomic_DNA"/>
</dbReference>
<keyword evidence="2" id="KW-0812">Transmembrane</keyword>
<evidence type="ECO:0000256" key="1">
    <source>
        <dbReference type="ARBA" id="ARBA00004586"/>
    </source>
</evidence>
<evidence type="ECO:0000256" key="7">
    <source>
        <dbReference type="ARBA" id="ARBA00037847"/>
    </source>
</evidence>
<evidence type="ECO:0000256" key="9">
    <source>
        <dbReference type="ARBA" id="ARBA00072899"/>
    </source>
</evidence>
<name>A0AA43QQ03_9LECA</name>
<evidence type="ECO:0000256" key="4">
    <source>
        <dbReference type="ARBA" id="ARBA00022824"/>
    </source>
</evidence>
<dbReference type="AlphaFoldDB" id="A0AA43QQ03"/>
<reference evidence="12" key="1">
    <citation type="journal article" date="2023" name="Genome Biol. Evol.">
        <title>First Whole Genome Sequence and Flow Cytometry Genome Size Data for the Lichen-Forming Fungus Ramalina farinacea (Ascomycota).</title>
        <authorList>
            <person name="Llewellyn T."/>
            <person name="Mian S."/>
            <person name="Hill R."/>
            <person name="Leitch I.J."/>
            <person name="Gaya E."/>
        </authorList>
    </citation>
    <scope>NUCLEOTIDE SEQUENCE</scope>
    <source>
        <strain evidence="12">LIQ254RAFAR</strain>
    </source>
</reference>
<comment type="similarity">
    <text evidence="8">Belongs to the CUE1 family.</text>
</comment>
<comment type="subcellular location">
    <subcellularLocation>
        <location evidence="7">Endomembrane system</location>
        <topology evidence="7">Single-pass membrane protein</topology>
    </subcellularLocation>
    <subcellularLocation>
        <location evidence="1">Endoplasmic reticulum membrane</location>
    </subcellularLocation>
</comment>
<feature type="region of interest" description="Disordered" evidence="10">
    <location>
        <begin position="86"/>
        <end position="122"/>
    </location>
</feature>
<proteinExistence type="inferred from homology"/>
<dbReference type="Pfam" id="PF02845">
    <property type="entry name" value="CUE"/>
    <property type="match status" value="1"/>
</dbReference>
<accession>A0AA43QQ03</accession>
<evidence type="ECO:0000313" key="13">
    <source>
        <dbReference type="Proteomes" id="UP001161017"/>
    </source>
</evidence>
<feature type="compositionally biased region" description="Polar residues" evidence="10">
    <location>
        <begin position="146"/>
        <end position="155"/>
    </location>
</feature>
<dbReference type="GO" id="GO:0043130">
    <property type="term" value="F:ubiquitin binding"/>
    <property type="evidence" value="ECO:0007669"/>
    <property type="project" value="InterPro"/>
</dbReference>
<dbReference type="CDD" id="cd14424">
    <property type="entry name" value="CUE_Cue1p_like"/>
    <property type="match status" value="1"/>
</dbReference>
<gene>
    <name evidence="12" type="ORF">OHK93_007999</name>
</gene>
<feature type="compositionally biased region" description="Polar residues" evidence="10">
    <location>
        <begin position="113"/>
        <end position="122"/>
    </location>
</feature>
<organism evidence="12 13">
    <name type="scientific">Ramalina farinacea</name>
    <dbReference type="NCBI Taxonomy" id="258253"/>
    <lineage>
        <taxon>Eukaryota</taxon>
        <taxon>Fungi</taxon>
        <taxon>Dikarya</taxon>
        <taxon>Ascomycota</taxon>
        <taxon>Pezizomycotina</taxon>
        <taxon>Lecanoromycetes</taxon>
        <taxon>OSLEUM clade</taxon>
        <taxon>Lecanoromycetidae</taxon>
        <taxon>Lecanorales</taxon>
        <taxon>Lecanorineae</taxon>
        <taxon>Ramalinaceae</taxon>
        <taxon>Ramalina</taxon>
    </lineage>
</organism>
<evidence type="ECO:0000259" key="11">
    <source>
        <dbReference type="PROSITE" id="PS51140"/>
    </source>
</evidence>
<comment type="caution">
    <text evidence="12">The sequence shown here is derived from an EMBL/GenBank/DDBJ whole genome shotgun (WGS) entry which is preliminary data.</text>
</comment>
<dbReference type="FunFam" id="1.10.8.10:FF:000050">
    <property type="entry name" value="Related to AMFR protein"/>
    <property type="match status" value="1"/>
</dbReference>
<dbReference type="Proteomes" id="UP001161017">
    <property type="component" value="Unassembled WGS sequence"/>
</dbReference>
<evidence type="ECO:0000313" key="12">
    <source>
        <dbReference type="EMBL" id="MDI1488723.1"/>
    </source>
</evidence>
<dbReference type="InterPro" id="IPR003892">
    <property type="entry name" value="CUE"/>
</dbReference>
<feature type="region of interest" description="Disordered" evidence="10">
    <location>
        <begin position="140"/>
        <end position="164"/>
    </location>
</feature>
<dbReference type="PROSITE" id="PS51140">
    <property type="entry name" value="CUE"/>
    <property type="match status" value="1"/>
</dbReference>
<dbReference type="GO" id="GO:0005789">
    <property type="term" value="C:endoplasmic reticulum membrane"/>
    <property type="evidence" value="ECO:0007669"/>
    <property type="project" value="UniProtKB-SubCell"/>
</dbReference>
<keyword evidence="6" id="KW-0472">Membrane</keyword>
<evidence type="ECO:0000256" key="6">
    <source>
        <dbReference type="ARBA" id="ARBA00023136"/>
    </source>
</evidence>
<keyword evidence="13" id="KW-1185">Reference proteome</keyword>
<sequence>MSDPDQTVSIPSLLLLAALGALAVKYFLFPSPTSASASNPTTTTRGQANPADVEQIANMFPQIPRRDIMWDLQRTGGSVAGTTERILGRGGLDTPPPTFQPTNIPSPGAVRPSTGTAQQQSKQEYVDLIKRYKLEGKLGREAEVQEGSSRTWSANSDERQAALQRRREEMVLNARRKMEEKDRQGAGNA</sequence>
<keyword evidence="3" id="KW-0833">Ubl conjugation pathway</keyword>
<keyword evidence="4" id="KW-0256">Endoplasmic reticulum</keyword>
<dbReference type="Gene3D" id="1.10.8.10">
    <property type="entry name" value="DNA helicase RuvA subunit, C-terminal domain"/>
    <property type="match status" value="1"/>
</dbReference>